<feature type="compositionally biased region" description="Low complexity" evidence="1">
    <location>
        <begin position="107"/>
        <end position="116"/>
    </location>
</feature>
<sequence length="161" mass="17525">MVTSNASDAAVMAFALKFVNSAPKEKLIAELDVSDTIATKIVDQRDFGGYKTLDDICEKKLLRKKKFVVFRDRLLAYSRDNNPSDKPTLGEDGDEMTTSKKGKKKGAAGSTSISSKDGAAAPPKKHSFVETEPLTLRFGYLIQRVDPPADVVHDPASAEAY</sequence>
<dbReference type="EMBL" id="KI913967">
    <property type="protein sequence ID" value="ETV99578.1"/>
    <property type="molecule type" value="Genomic_DNA"/>
</dbReference>
<protein>
    <submittedName>
        <fullName evidence="2">Uncharacterized protein</fullName>
    </submittedName>
</protein>
<dbReference type="Proteomes" id="UP000285060">
    <property type="component" value="Unassembled WGS sequence"/>
</dbReference>
<dbReference type="AlphaFoldDB" id="A0A024TZZ0"/>
<evidence type="ECO:0000313" key="4">
    <source>
        <dbReference type="Proteomes" id="UP000285060"/>
    </source>
</evidence>
<accession>A0A024TZZ0</accession>
<feature type="region of interest" description="Disordered" evidence="1">
    <location>
        <begin position="78"/>
        <end position="128"/>
    </location>
</feature>
<dbReference type="GeneID" id="20085284"/>
<reference evidence="2" key="1">
    <citation type="submission" date="2013-12" db="EMBL/GenBank/DDBJ databases">
        <title>The Genome Sequence of Aphanomyces invadans NJM9701.</title>
        <authorList>
            <consortium name="The Broad Institute Genomics Platform"/>
            <person name="Russ C."/>
            <person name="Tyler B."/>
            <person name="van West P."/>
            <person name="Dieguez-Uribeondo J."/>
            <person name="Young S.K."/>
            <person name="Zeng Q."/>
            <person name="Gargeya S."/>
            <person name="Fitzgerald M."/>
            <person name="Abouelleil A."/>
            <person name="Alvarado L."/>
            <person name="Chapman S.B."/>
            <person name="Gainer-Dewar J."/>
            <person name="Goldberg J."/>
            <person name="Griggs A."/>
            <person name="Gujja S."/>
            <person name="Hansen M."/>
            <person name="Howarth C."/>
            <person name="Imamovic A."/>
            <person name="Ireland A."/>
            <person name="Larimer J."/>
            <person name="McCowan C."/>
            <person name="Murphy C."/>
            <person name="Pearson M."/>
            <person name="Poon T.W."/>
            <person name="Priest M."/>
            <person name="Roberts A."/>
            <person name="Saif S."/>
            <person name="Shea T."/>
            <person name="Sykes S."/>
            <person name="Wortman J."/>
            <person name="Nusbaum C."/>
            <person name="Birren B."/>
        </authorList>
    </citation>
    <scope>NUCLEOTIDE SEQUENCE [LARGE SCALE GENOMIC DNA]</scope>
    <source>
        <strain evidence="2">NJM9701</strain>
    </source>
</reference>
<proteinExistence type="predicted"/>
<evidence type="ECO:0000313" key="3">
    <source>
        <dbReference type="EMBL" id="RHY33353.1"/>
    </source>
</evidence>
<dbReference type="RefSeq" id="XP_008872134.1">
    <property type="nucleotide sequence ID" value="XM_008873912.1"/>
</dbReference>
<evidence type="ECO:0000313" key="2">
    <source>
        <dbReference type="EMBL" id="ETV99578.1"/>
    </source>
</evidence>
<dbReference type="VEuPathDB" id="FungiDB:H310_08234"/>
<reference evidence="3 4" key="2">
    <citation type="submission" date="2018-08" db="EMBL/GenBank/DDBJ databases">
        <title>Aphanomyces genome sequencing and annotation.</title>
        <authorList>
            <person name="Minardi D."/>
            <person name="Oidtmann B."/>
            <person name="Van Der Giezen M."/>
            <person name="Studholme D.J."/>
        </authorList>
    </citation>
    <scope>NUCLEOTIDE SEQUENCE [LARGE SCALE GENOMIC DNA]</scope>
    <source>
        <strain evidence="3 4">NJM0002</strain>
    </source>
</reference>
<dbReference type="SUPFAM" id="SSF81585">
    <property type="entry name" value="PsbU/PolX domain-like"/>
    <property type="match status" value="1"/>
</dbReference>
<keyword evidence="4" id="KW-1185">Reference proteome</keyword>
<evidence type="ECO:0000256" key="1">
    <source>
        <dbReference type="SAM" id="MobiDB-lite"/>
    </source>
</evidence>
<dbReference type="EMBL" id="QUSY01000079">
    <property type="protein sequence ID" value="RHY33353.1"/>
    <property type="molecule type" value="Genomic_DNA"/>
</dbReference>
<name>A0A024TZZ0_9STRA</name>
<gene>
    <name evidence="3" type="ORF">DYB32_001684</name>
    <name evidence="2" type="ORF">H310_08234</name>
</gene>
<organism evidence="2">
    <name type="scientific">Aphanomyces invadans</name>
    <dbReference type="NCBI Taxonomy" id="157072"/>
    <lineage>
        <taxon>Eukaryota</taxon>
        <taxon>Sar</taxon>
        <taxon>Stramenopiles</taxon>
        <taxon>Oomycota</taxon>
        <taxon>Saprolegniomycetes</taxon>
        <taxon>Saprolegniales</taxon>
        <taxon>Verrucalvaceae</taxon>
        <taxon>Aphanomyces</taxon>
    </lineage>
</organism>